<evidence type="ECO:0000259" key="6">
    <source>
        <dbReference type="PROSITE" id="PS50848"/>
    </source>
</evidence>
<dbReference type="Gene3D" id="3.30.530.20">
    <property type="match status" value="1"/>
</dbReference>
<dbReference type="InterPro" id="IPR002913">
    <property type="entry name" value="START_lipid-bd_dom"/>
</dbReference>
<evidence type="ECO:0000256" key="1">
    <source>
        <dbReference type="ARBA" id="ARBA00023015"/>
    </source>
</evidence>
<keyword evidence="2" id="KW-0238">DNA-binding</keyword>
<evidence type="ECO:0000313" key="7">
    <source>
        <dbReference type="EMBL" id="ABG73242.1"/>
    </source>
</evidence>
<dbReference type="GO" id="GO:0003700">
    <property type="term" value="F:DNA-binding transcription factor activity"/>
    <property type="evidence" value="ECO:0007669"/>
    <property type="project" value="InterPro"/>
</dbReference>
<keyword evidence="5" id="KW-0539">Nucleus</keyword>
<evidence type="ECO:0000256" key="2">
    <source>
        <dbReference type="ARBA" id="ARBA00023125"/>
    </source>
</evidence>
<feature type="domain" description="START" evidence="6">
    <location>
        <begin position="42"/>
        <end position="191"/>
    </location>
</feature>
<evidence type="ECO:0000256" key="3">
    <source>
        <dbReference type="ARBA" id="ARBA00023155"/>
    </source>
</evidence>
<accession>Q0Q424</accession>
<dbReference type="PANTHER" id="PTHR45950">
    <property type="entry name" value="HOMEOBOX-LEUCINE ZIPPER PROTEIN ATHB-14"/>
    <property type="match status" value="1"/>
</dbReference>
<evidence type="ECO:0000256" key="4">
    <source>
        <dbReference type="ARBA" id="ARBA00023163"/>
    </source>
</evidence>
<dbReference type="InterPro" id="IPR023393">
    <property type="entry name" value="START-like_dom_sf"/>
</dbReference>
<protein>
    <submittedName>
        <fullName evidence="7">Class III HD-Zip protein HDZ31A</fullName>
    </submittedName>
</protein>
<dbReference type="SUPFAM" id="SSF55961">
    <property type="entry name" value="Bet v1-like"/>
    <property type="match status" value="1"/>
</dbReference>
<organism evidence="7">
    <name type="scientific">Marsilea minuta</name>
    <name type="common">Dwarf water clover</name>
    <dbReference type="NCBI Taxonomy" id="388479"/>
    <lineage>
        <taxon>Eukaryota</taxon>
        <taxon>Viridiplantae</taxon>
        <taxon>Streptophyta</taxon>
        <taxon>Embryophyta</taxon>
        <taxon>Tracheophyta</taxon>
        <taxon>Polypodiopsida</taxon>
        <taxon>Polypodiidae</taxon>
        <taxon>Salviniales</taxon>
        <taxon>Marsileaceae</taxon>
        <taxon>Marsilea</taxon>
    </lineage>
</organism>
<dbReference type="Pfam" id="PF08670">
    <property type="entry name" value="MEKHLA"/>
    <property type="match status" value="1"/>
</dbReference>
<dbReference type="EMBL" id="DQ657207">
    <property type="protein sequence ID" value="ABG73242.1"/>
    <property type="molecule type" value="mRNA"/>
</dbReference>
<reference evidence="7" key="1">
    <citation type="journal article" date="2006" name="Evol. Dev.">
        <title>Evolution of the class III HD-Zip gene family in land plants.</title>
        <authorList>
            <person name="Prigge M.J."/>
            <person name="Clark S.E."/>
        </authorList>
    </citation>
    <scope>NUCLEOTIDE SEQUENCE</scope>
    <source>
        <tissue evidence="7">Expanding sporophyte leaves</tissue>
    </source>
</reference>
<feature type="non-terminal residue" evidence="7">
    <location>
        <position position="1"/>
    </location>
</feature>
<dbReference type="Pfam" id="PF01852">
    <property type="entry name" value="START"/>
    <property type="match status" value="1"/>
</dbReference>
<dbReference type="InterPro" id="IPR044830">
    <property type="entry name" value="HD-Zip_III"/>
</dbReference>
<dbReference type="AlphaFoldDB" id="Q0Q424"/>
<dbReference type="InterPro" id="IPR013978">
    <property type="entry name" value="MEKHLA"/>
</dbReference>
<sequence>MKPGPDSIGAFALTRLCGGVAAQACGFVDLEPFKVGEIVKNRPLWLQDCRRLDILASFTADRGGSVELVHTQMYSPTTLDAARDFWTLRYTCCMEDGSLVICERSLAAGQGVQEIPVMAGFVRAEMLSSGFFIRPYEQGGAMVIVVDDMNFKSGSLLEGIRPLYTTSMTLARRMTYKVLCHLRNFAKEKAEASLATNNPTVPLRGFSNRLIRGFNDAVNCFPDEGWISIINDGPSTVSIFINPPPNGKQIGGTESGTRGRNGIICAKASLLLQGVPPPLLIHFLRERWIAWADIGADVESVRASPNELPKKKPSSVQVLQPIVGQDEVLEVVRVQKTRPLRVDEVFQPDNVLLQLCSSMDEIGTGEYSQLIFAPIDASVPDDVPLLPSGFRVMNLGSVKENSASSQTLDLASSLEDQSTNNTIPMRSSRGIQDQSSILTIAFQYMYKAESRDVLALNLQRHVQALVDVLQQAAISLRLHLPTTMTGQCGLEALVLVQQITNSYRTYIGQELLPYRNGNAEGLFRSFWNLKDSVVCCAWKPMPEFIFANQAALDMLETNLSALRGLSLEKMFNDGCRKTDYSQPPPFIQKEGFACLPAGICLTSTGRPVSFERATGWKVITSDQNSSVAAFMFCNWSFASVPI</sequence>
<dbReference type="PANTHER" id="PTHR45950:SF7">
    <property type="entry name" value="HOMEOBOX-LEUCINE ZIPPER PROTEIN ATHB-14"/>
    <property type="match status" value="1"/>
</dbReference>
<keyword evidence="3" id="KW-0371">Homeobox</keyword>
<dbReference type="PROSITE" id="PS50848">
    <property type="entry name" value="START"/>
    <property type="match status" value="1"/>
</dbReference>
<evidence type="ECO:0000256" key="5">
    <source>
        <dbReference type="ARBA" id="ARBA00023242"/>
    </source>
</evidence>
<keyword evidence="1" id="KW-0805">Transcription regulation</keyword>
<proteinExistence type="evidence at transcript level"/>
<dbReference type="GO" id="GO:0008289">
    <property type="term" value="F:lipid binding"/>
    <property type="evidence" value="ECO:0007669"/>
    <property type="project" value="InterPro"/>
</dbReference>
<keyword evidence="4" id="KW-0804">Transcription</keyword>
<dbReference type="GO" id="GO:0003677">
    <property type="term" value="F:DNA binding"/>
    <property type="evidence" value="ECO:0007669"/>
    <property type="project" value="UniProtKB-KW"/>
</dbReference>
<name>Q0Q424_MARMB</name>